<name>A0ABR1GX05_9HYPO</name>
<evidence type="ECO:0000256" key="3">
    <source>
        <dbReference type="ARBA" id="ARBA00022617"/>
    </source>
</evidence>
<dbReference type="InterPro" id="IPR002401">
    <property type="entry name" value="Cyt_P450_E_grp-I"/>
</dbReference>
<reference evidence="9 10" key="1">
    <citation type="journal article" date="2025" name="Microbiol. Resour. Announc.">
        <title>Draft genome sequences for Neonectria magnoliae and Neonectria punicea, canker pathogens of Liriodendron tulipifera and Acer saccharum in West Virginia.</title>
        <authorList>
            <person name="Petronek H.M."/>
            <person name="Kasson M.T."/>
            <person name="Metheny A.M."/>
            <person name="Stauder C.M."/>
            <person name="Lovett B."/>
            <person name="Lynch S.C."/>
            <person name="Garnas J.R."/>
            <person name="Kasson L.R."/>
            <person name="Stajich J.E."/>
        </authorList>
    </citation>
    <scope>NUCLEOTIDE SEQUENCE [LARGE SCALE GENOMIC DNA]</scope>
    <source>
        <strain evidence="9 10">NRRL 64653</strain>
    </source>
</reference>
<comment type="cofactor">
    <cofactor evidence="1">
        <name>heme</name>
        <dbReference type="ChEBI" id="CHEBI:30413"/>
    </cofactor>
</comment>
<dbReference type="Proteomes" id="UP001498476">
    <property type="component" value="Unassembled WGS sequence"/>
</dbReference>
<comment type="caution">
    <text evidence="9">The sequence shown here is derived from an EMBL/GenBank/DDBJ whole genome shotgun (WGS) entry which is preliminary data.</text>
</comment>
<evidence type="ECO:0000256" key="5">
    <source>
        <dbReference type="ARBA" id="ARBA00023002"/>
    </source>
</evidence>
<evidence type="ECO:0000256" key="2">
    <source>
        <dbReference type="ARBA" id="ARBA00010617"/>
    </source>
</evidence>
<evidence type="ECO:0000256" key="4">
    <source>
        <dbReference type="ARBA" id="ARBA00022723"/>
    </source>
</evidence>
<dbReference type="PRINTS" id="PR00385">
    <property type="entry name" value="P450"/>
</dbReference>
<keyword evidence="10" id="KW-1185">Reference proteome</keyword>
<dbReference type="InterPro" id="IPR001128">
    <property type="entry name" value="Cyt_P450"/>
</dbReference>
<dbReference type="SUPFAM" id="SSF48264">
    <property type="entry name" value="Cytochrome P450"/>
    <property type="match status" value="1"/>
</dbReference>
<dbReference type="PANTHER" id="PTHR24305:SF29">
    <property type="entry name" value="BENZOATE-PARA-HYDROXYLASE"/>
    <property type="match status" value="1"/>
</dbReference>
<keyword evidence="3 8" id="KW-0349">Heme</keyword>
<evidence type="ECO:0000256" key="8">
    <source>
        <dbReference type="RuleBase" id="RU000461"/>
    </source>
</evidence>
<evidence type="ECO:0000313" key="9">
    <source>
        <dbReference type="EMBL" id="KAK7409643.1"/>
    </source>
</evidence>
<dbReference type="InterPro" id="IPR036396">
    <property type="entry name" value="Cyt_P450_sf"/>
</dbReference>
<comment type="similarity">
    <text evidence="2 8">Belongs to the cytochrome P450 family.</text>
</comment>
<evidence type="ECO:0000256" key="6">
    <source>
        <dbReference type="ARBA" id="ARBA00023004"/>
    </source>
</evidence>
<dbReference type="InterPro" id="IPR050121">
    <property type="entry name" value="Cytochrome_P450_monoxygenase"/>
</dbReference>
<gene>
    <name evidence="9" type="ORF">QQX98_008158</name>
</gene>
<dbReference type="PROSITE" id="PS00086">
    <property type="entry name" value="CYTOCHROME_P450"/>
    <property type="match status" value="1"/>
</dbReference>
<keyword evidence="5 8" id="KW-0560">Oxidoreductase</keyword>
<dbReference type="Pfam" id="PF00067">
    <property type="entry name" value="p450"/>
    <property type="match status" value="1"/>
</dbReference>
<dbReference type="InterPro" id="IPR017972">
    <property type="entry name" value="Cyt_P450_CS"/>
</dbReference>
<proteinExistence type="inferred from homology"/>
<dbReference type="EMBL" id="JAZAVJ010000144">
    <property type="protein sequence ID" value="KAK7409643.1"/>
    <property type="molecule type" value="Genomic_DNA"/>
</dbReference>
<evidence type="ECO:0000256" key="1">
    <source>
        <dbReference type="ARBA" id="ARBA00001971"/>
    </source>
</evidence>
<dbReference type="PRINTS" id="PR00463">
    <property type="entry name" value="EP450I"/>
</dbReference>
<protein>
    <submittedName>
        <fullName evidence="9">Uncharacterized protein</fullName>
    </submittedName>
</protein>
<dbReference type="Gene3D" id="1.10.630.10">
    <property type="entry name" value="Cytochrome P450"/>
    <property type="match status" value="1"/>
</dbReference>
<keyword evidence="7 8" id="KW-0503">Monooxygenase</keyword>
<evidence type="ECO:0000256" key="7">
    <source>
        <dbReference type="ARBA" id="ARBA00023033"/>
    </source>
</evidence>
<evidence type="ECO:0000313" key="10">
    <source>
        <dbReference type="Proteomes" id="UP001498476"/>
    </source>
</evidence>
<keyword evidence="6 8" id="KW-0408">Iron</keyword>
<sequence length="372" mass="41780">MRNFEPFIHSWLEVFIKKWDDIAEKEAEDDGYANVEGRVWLNYLVLDIIGDLAFGAPFGVLESASENVQVRTKDTTISLPVITSLTTRSEIAATVGTLPELRPYLKWVPDPFFHAGVTGMNNLRSLGTARVRDRLENPPSEDRRKDLLERLREGKDDKGEPFSMGELTAEALTVLIAGTDTTSSTFAALMYHVVRTPGVLQKLQAELDSAVPADTEIPSFEMVKTLPYLGAVVNESLRHHSSISLGLPREIPQGSQGLHLKGKYYPPGTVLSVPIYTVHHLQDVWGPDAREFKPERWKDVTPRQKKAFIPFSYGPRACLGRNLAEMELRLITATWARRYDFVLRKDEMKVVEGLARKPIAVNVGMKRREVAA</sequence>
<dbReference type="PANTHER" id="PTHR24305">
    <property type="entry name" value="CYTOCHROME P450"/>
    <property type="match status" value="1"/>
</dbReference>
<keyword evidence="4 8" id="KW-0479">Metal-binding</keyword>
<organism evidence="9 10">
    <name type="scientific">Neonectria punicea</name>
    <dbReference type="NCBI Taxonomy" id="979145"/>
    <lineage>
        <taxon>Eukaryota</taxon>
        <taxon>Fungi</taxon>
        <taxon>Dikarya</taxon>
        <taxon>Ascomycota</taxon>
        <taxon>Pezizomycotina</taxon>
        <taxon>Sordariomycetes</taxon>
        <taxon>Hypocreomycetidae</taxon>
        <taxon>Hypocreales</taxon>
        <taxon>Nectriaceae</taxon>
        <taxon>Neonectria</taxon>
    </lineage>
</organism>
<accession>A0ABR1GX05</accession>